<dbReference type="Proteomes" id="UP000311469">
    <property type="component" value="Chromosome cSF1"/>
</dbReference>
<proteinExistence type="predicted"/>
<dbReference type="KEGG" id="sufl:FIL70_07550"/>
<reference evidence="1 2" key="1">
    <citation type="submission" date="2019-06" db="EMBL/GenBank/DDBJ databases">
        <title>Genome organization and adaptive potential of archetypical organophosphate degarding Sphingobium fuliginis ATCC 27551.</title>
        <authorList>
            <person name="Sarwar A."/>
            <person name="Parthasarathy S."/>
            <person name="Singh C."/>
            <person name="Siddavattam D."/>
        </authorList>
    </citation>
    <scope>NUCLEOTIDE SEQUENCE [LARGE SCALE GENOMIC DNA]</scope>
    <source>
        <strain evidence="1 2">ATCC 27551</strain>
    </source>
</reference>
<dbReference type="RefSeq" id="WP_140041939.1">
    <property type="nucleotide sequence ID" value="NZ_CP041016.1"/>
</dbReference>
<protein>
    <submittedName>
        <fullName evidence="1">PepSY domain-containing protein</fullName>
    </submittedName>
</protein>
<dbReference type="AlphaFoldDB" id="A0A5B8CC56"/>
<organism evidence="1 2">
    <name type="scientific">Sphingobium fuliginis ATCC 27551</name>
    <dbReference type="NCBI Taxonomy" id="1208342"/>
    <lineage>
        <taxon>Bacteria</taxon>
        <taxon>Pseudomonadati</taxon>
        <taxon>Pseudomonadota</taxon>
        <taxon>Alphaproteobacteria</taxon>
        <taxon>Sphingomonadales</taxon>
        <taxon>Sphingomonadaceae</taxon>
        <taxon>Sphingobium</taxon>
    </lineage>
</organism>
<accession>A0A5B8CC56</accession>
<sequence>MGLLDGGLASIFNAAFSGLYLDASLHTGTGTPIYGPGGVITGYSGGDRAVKVQVDAATDAMRRGDGYAEGDVRIIILAQGIGAVTSDHRLTVGAVTYSLQSAELDAAASHWICRGRRI</sequence>
<name>A0A5B8CC56_SPHSA</name>
<evidence type="ECO:0000313" key="2">
    <source>
        <dbReference type="Proteomes" id="UP000311469"/>
    </source>
</evidence>
<evidence type="ECO:0000313" key="1">
    <source>
        <dbReference type="EMBL" id="QDC37098.1"/>
    </source>
</evidence>
<dbReference type="EMBL" id="CP041016">
    <property type="protein sequence ID" value="QDC37098.1"/>
    <property type="molecule type" value="Genomic_DNA"/>
</dbReference>
<gene>
    <name evidence="1" type="ORF">FIL70_07550</name>
</gene>